<dbReference type="PANTHER" id="PTHR24321">
    <property type="entry name" value="DEHYDROGENASES, SHORT CHAIN"/>
    <property type="match status" value="1"/>
</dbReference>
<dbReference type="AlphaFoldDB" id="A0A0D2CE01"/>
<dbReference type="PROSITE" id="PS00061">
    <property type="entry name" value="ADH_SHORT"/>
    <property type="match status" value="1"/>
</dbReference>
<evidence type="ECO:0000256" key="1">
    <source>
        <dbReference type="ARBA" id="ARBA00006484"/>
    </source>
</evidence>
<dbReference type="CDD" id="cd05233">
    <property type="entry name" value="SDR_c"/>
    <property type="match status" value="1"/>
</dbReference>
<dbReference type="PRINTS" id="PR00080">
    <property type="entry name" value="SDRFAMILY"/>
</dbReference>
<dbReference type="GO" id="GO:0016491">
    <property type="term" value="F:oxidoreductase activity"/>
    <property type="evidence" value="ECO:0007669"/>
    <property type="project" value="UniProtKB-KW"/>
</dbReference>
<dbReference type="Pfam" id="PF13561">
    <property type="entry name" value="adh_short_C2"/>
    <property type="match status" value="1"/>
</dbReference>
<reference evidence="4 5" key="1">
    <citation type="submission" date="2015-01" db="EMBL/GenBank/DDBJ databases">
        <title>The Genome Sequence of Cladophialophora immunda CBS83496.</title>
        <authorList>
            <consortium name="The Broad Institute Genomics Platform"/>
            <person name="Cuomo C."/>
            <person name="de Hoog S."/>
            <person name="Gorbushina A."/>
            <person name="Stielow B."/>
            <person name="Teixiera M."/>
            <person name="Abouelleil A."/>
            <person name="Chapman S.B."/>
            <person name="Priest M."/>
            <person name="Young S.K."/>
            <person name="Wortman J."/>
            <person name="Nusbaum C."/>
            <person name="Birren B."/>
        </authorList>
    </citation>
    <scope>NUCLEOTIDE SEQUENCE [LARGE SCALE GENOMIC DNA]</scope>
    <source>
        <strain evidence="4 5">CBS 83496</strain>
    </source>
</reference>
<keyword evidence="5" id="KW-1185">Reference proteome</keyword>
<dbReference type="VEuPathDB" id="FungiDB:PV07_05201"/>
<dbReference type="InterPro" id="IPR036291">
    <property type="entry name" value="NAD(P)-bd_dom_sf"/>
</dbReference>
<dbReference type="PRINTS" id="PR00081">
    <property type="entry name" value="GDHRDH"/>
</dbReference>
<dbReference type="InterPro" id="IPR002347">
    <property type="entry name" value="SDR_fam"/>
</dbReference>
<keyword evidence="2" id="KW-0521">NADP</keyword>
<dbReference type="InterPro" id="IPR020904">
    <property type="entry name" value="Sc_DH/Rdtase_CS"/>
</dbReference>
<organism evidence="4 5">
    <name type="scientific">Cladophialophora immunda</name>
    <dbReference type="NCBI Taxonomy" id="569365"/>
    <lineage>
        <taxon>Eukaryota</taxon>
        <taxon>Fungi</taxon>
        <taxon>Dikarya</taxon>
        <taxon>Ascomycota</taxon>
        <taxon>Pezizomycotina</taxon>
        <taxon>Eurotiomycetes</taxon>
        <taxon>Chaetothyriomycetidae</taxon>
        <taxon>Chaetothyriales</taxon>
        <taxon>Herpotrichiellaceae</taxon>
        <taxon>Cladophialophora</taxon>
    </lineage>
</organism>
<dbReference type="RefSeq" id="XP_016249599.1">
    <property type="nucleotide sequence ID" value="XM_016392080.1"/>
</dbReference>
<dbReference type="FunFam" id="3.40.50.720:FF:000084">
    <property type="entry name" value="Short-chain dehydrogenase reductase"/>
    <property type="match status" value="1"/>
</dbReference>
<dbReference type="GeneID" id="27344395"/>
<evidence type="ECO:0000313" key="4">
    <source>
        <dbReference type="EMBL" id="KIW29383.1"/>
    </source>
</evidence>
<dbReference type="EMBL" id="KN847042">
    <property type="protein sequence ID" value="KIW29383.1"/>
    <property type="molecule type" value="Genomic_DNA"/>
</dbReference>
<comment type="similarity">
    <text evidence="1">Belongs to the short-chain dehydrogenases/reductases (SDR) family.</text>
</comment>
<evidence type="ECO:0000256" key="3">
    <source>
        <dbReference type="ARBA" id="ARBA00023002"/>
    </source>
</evidence>
<dbReference type="Gene3D" id="3.40.50.720">
    <property type="entry name" value="NAD(P)-binding Rossmann-like Domain"/>
    <property type="match status" value="1"/>
</dbReference>
<dbReference type="PANTHER" id="PTHR24321:SF8">
    <property type="entry name" value="ESTRADIOL 17-BETA-DEHYDROGENASE 8-RELATED"/>
    <property type="match status" value="1"/>
</dbReference>
<dbReference type="SUPFAM" id="SSF51735">
    <property type="entry name" value="NAD(P)-binding Rossmann-fold domains"/>
    <property type="match status" value="1"/>
</dbReference>
<evidence type="ECO:0000256" key="2">
    <source>
        <dbReference type="ARBA" id="ARBA00022857"/>
    </source>
</evidence>
<proteinExistence type="inferred from homology"/>
<gene>
    <name evidence="4" type="ORF">PV07_05201</name>
</gene>
<dbReference type="OrthoDB" id="1669814at2759"/>
<dbReference type="HOGENOM" id="CLU_010194_1_0_1"/>
<keyword evidence="3" id="KW-0560">Oxidoreductase</keyword>
<protein>
    <submittedName>
        <fullName evidence="4">Uncharacterized protein</fullName>
    </submittedName>
</protein>
<sequence length="259" mass="27640">MASLRGKVVALSGGASGIGLATARLLIARKAKVSIGDFAKESLESVRREFSLKDEAENVLTVICDVSKRSDVENWIDQTVQHFGHLDGAVNLAATPGKFIGVRSITEIDDDDWNTCVAINLTGMMYCLRAQLRKMADGGSIVNISSVAGLKTIVNAAPYVATKHAVIGLTRNAAKEFGRDRKIRCNAVAPGTTDTPMLNSSRSIAGPTGTITQGNDYSHVALNRVGRPEEIAEVICFLLSDESSFVSGQVHVVDGGWYC</sequence>
<dbReference type="Proteomes" id="UP000054466">
    <property type="component" value="Unassembled WGS sequence"/>
</dbReference>
<dbReference type="STRING" id="569365.A0A0D2CE01"/>
<evidence type="ECO:0000313" key="5">
    <source>
        <dbReference type="Proteomes" id="UP000054466"/>
    </source>
</evidence>
<name>A0A0D2CE01_9EURO</name>
<accession>A0A0D2CE01</accession>